<dbReference type="InterPro" id="IPR046335">
    <property type="entry name" value="LacI/GalR-like_sensor"/>
</dbReference>
<reference evidence="5 6" key="1">
    <citation type="submission" date="2022-12" db="EMBL/GenBank/DDBJ databases">
        <title>Sphingomonas abieness sp. nov., an endophytic bacterium isolated from Abies koreana.</title>
        <authorList>
            <person name="Jiang L."/>
            <person name="Lee J."/>
        </authorList>
    </citation>
    <scope>NUCLEOTIDE SEQUENCE [LARGE SCALE GENOMIC DNA]</scope>
    <source>
        <strain evidence="6">PAMB 00755</strain>
    </source>
</reference>
<dbReference type="Pfam" id="PF00356">
    <property type="entry name" value="LacI"/>
    <property type="match status" value="1"/>
</dbReference>
<evidence type="ECO:0000256" key="2">
    <source>
        <dbReference type="ARBA" id="ARBA00023125"/>
    </source>
</evidence>
<dbReference type="PANTHER" id="PTHR30146">
    <property type="entry name" value="LACI-RELATED TRANSCRIPTIONAL REPRESSOR"/>
    <property type="match status" value="1"/>
</dbReference>
<dbReference type="SUPFAM" id="SSF47413">
    <property type="entry name" value="lambda repressor-like DNA-binding domains"/>
    <property type="match status" value="1"/>
</dbReference>
<protein>
    <submittedName>
        <fullName evidence="5">Substrate-binding domain-containing protein</fullName>
    </submittedName>
</protein>
<accession>A0ABY7NMT0</accession>
<dbReference type="CDD" id="cd01392">
    <property type="entry name" value="HTH_LacI"/>
    <property type="match status" value="1"/>
</dbReference>
<name>A0ABY7NMT0_9SPHN</name>
<gene>
    <name evidence="5" type="ORF">PBT88_01340</name>
</gene>
<dbReference type="Gene3D" id="1.10.260.40">
    <property type="entry name" value="lambda repressor-like DNA-binding domains"/>
    <property type="match status" value="1"/>
</dbReference>
<evidence type="ECO:0000313" key="6">
    <source>
        <dbReference type="Proteomes" id="UP001210865"/>
    </source>
</evidence>
<feature type="domain" description="HTH lacI-type" evidence="4">
    <location>
        <begin position="1"/>
        <end position="41"/>
    </location>
</feature>
<keyword evidence="6" id="KW-1185">Reference proteome</keyword>
<dbReference type="InterPro" id="IPR010982">
    <property type="entry name" value="Lambda_DNA-bd_dom_sf"/>
</dbReference>
<dbReference type="InterPro" id="IPR000843">
    <property type="entry name" value="HTH_LacI"/>
</dbReference>
<keyword evidence="1" id="KW-0805">Transcription regulation</keyword>
<evidence type="ECO:0000259" key="4">
    <source>
        <dbReference type="PROSITE" id="PS50932"/>
    </source>
</evidence>
<dbReference type="Pfam" id="PF13377">
    <property type="entry name" value="Peripla_BP_3"/>
    <property type="match status" value="1"/>
</dbReference>
<keyword evidence="3" id="KW-0804">Transcription</keyword>
<evidence type="ECO:0000313" key="5">
    <source>
        <dbReference type="EMBL" id="WBO22825.1"/>
    </source>
</evidence>
<dbReference type="PANTHER" id="PTHR30146:SF153">
    <property type="entry name" value="LACTOSE OPERON REPRESSOR"/>
    <property type="match status" value="1"/>
</dbReference>
<dbReference type="InterPro" id="IPR028082">
    <property type="entry name" value="Peripla_BP_I"/>
</dbReference>
<keyword evidence="2" id="KW-0238">DNA-binding</keyword>
<proteinExistence type="predicted"/>
<dbReference type="RefSeq" id="WP_270077465.1">
    <property type="nucleotide sequence ID" value="NZ_CP115174.1"/>
</dbReference>
<dbReference type="EMBL" id="CP115174">
    <property type="protein sequence ID" value="WBO22825.1"/>
    <property type="molecule type" value="Genomic_DNA"/>
</dbReference>
<dbReference type="PROSITE" id="PS50932">
    <property type="entry name" value="HTH_LACI_2"/>
    <property type="match status" value="1"/>
</dbReference>
<evidence type="ECO:0000256" key="1">
    <source>
        <dbReference type="ARBA" id="ARBA00023015"/>
    </source>
</evidence>
<dbReference type="Proteomes" id="UP001210865">
    <property type="component" value="Chromosome"/>
</dbReference>
<dbReference type="SMART" id="SM00354">
    <property type="entry name" value="HTH_LACI"/>
    <property type="match status" value="1"/>
</dbReference>
<dbReference type="Gene3D" id="3.40.50.2300">
    <property type="match status" value="2"/>
</dbReference>
<organism evidence="5 6">
    <name type="scientific">Sphingomonas abietis</name>
    <dbReference type="NCBI Taxonomy" id="3012344"/>
    <lineage>
        <taxon>Bacteria</taxon>
        <taxon>Pseudomonadati</taxon>
        <taxon>Pseudomonadota</taxon>
        <taxon>Alphaproteobacteria</taxon>
        <taxon>Sphingomonadales</taxon>
        <taxon>Sphingomonadaceae</taxon>
        <taxon>Sphingomonas</taxon>
    </lineage>
</organism>
<dbReference type="SUPFAM" id="SSF53822">
    <property type="entry name" value="Periplasmic binding protein-like I"/>
    <property type="match status" value="1"/>
</dbReference>
<evidence type="ECO:0000256" key="3">
    <source>
        <dbReference type="ARBA" id="ARBA00023163"/>
    </source>
</evidence>
<sequence>MTVSNVINQRGRVGMATRERVLAAIARLGYVPNQSARRLVGSAVAHIGLIYTDVESIFIDAMLAAVAVVAAERGIQLHIRPLDHAAPERITDVARDMVAKGAQALLLLPPYAEMMGEDAHRLDLGVPIAAIATAAPLPNISTVRIDNRAAARAITDHLIAKGRRQIAMVTGPRRHSDSVARVEGYRDALAAAGLAYDPRLCVDGDFTFPSGLVAAEMLLGSAVRPDAIVAGNDDMAAAILWVAHQRGLALPRDLSVTGFDDTMIATRVWPQLTTIRQPLKMMATEAMACLAQAVREPDHDHAPRDIILPFLMVERASVL</sequence>